<organism evidence="6 7">
    <name type="scientific">Aduncisulcus paluster</name>
    <dbReference type="NCBI Taxonomy" id="2918883"/>
    <lineage>
        <taxon>Eukaryota</taxon>
        <taxon>Metamonada</taxon>
        <taxon>Carpediemonas-like organisms</taxon>
        <taxon>Aduncisulcus</taxon>
    </lineage>
</organism>
<evidence type="ECO:0000313" key="7">
    <source>
        <dbReference type="Proteomes" id="UP001057375"/>
    </source>
</evidence>
<evidence type="ECO:0000259" key="5">
    <source>
        <dbReference type="PROSITE" id="PS51746"/>
    </source>
</evidence>
<dbReference type="SMART" id="SM00332">
    <property type="entry name" value="PP2Cc"/>
    <property type="match status" value="1"/>
</dbReference>
<evidence type="ECO:0000256" key="1">
    <source>
        <dbReference type="ARBA" id="ARBA00022723"/>
    </source>
</evidence>
<dbReference type="InterPro" id="IPR017907">
    <property type="entry name" value="Znf_RING_CS"/>
</dbReference>
<feature type="compositionally biased region" description="Basic residues" evidence="4">
    <location>
        <begin position="126"/>
        <end position="141"/>
    </location>
</feature>
<evidence type="ECO:0000256" key="3">
    <source>
        <dbReference type="ARBA" id="ARBA00022833"/>
    </source>
</evidence>
<proteinExistence type="predicted"/>
<dbReference type="InterPro" id="IPR013083">
    <property type="entry name" value="Znf_RING/FYVE/PHD"/>
</dbReference>
<evidence type="ECO:0000256" key="4">
    <source>
        <dbReference type="SAM" id="MobiDB-lite"/>
    </source>
</evidence>
<evidence type="ECO:0000256" key="2">
    <source>
        <dbReference type="ARBA" id="ARBA00022771"/>
    </source>
</evidence>
<keyword evidence="3" id="KW-0862">Zinc</keyword>
<feature type="compositionally biased region" description="Basic and acidic residues" evidence="4">
    <location>
        <begin position="620"/>
        <end position="638"/>
    </location>
</feature>
<sequence length="813" mass="90105">MPSPPPPLYLEYVKDPHAAKIISQLVCQSCNTIAYLSPQELACGHVICRACLETKYGKSFRKSEIKCLKCGKITPKGHCIDSKLTTFVLNHATFTIPDHEPDISFSAFCERYKVVQPPQDHTIRPGIHRWKEKHTTAKRSSPRPPQASTSRRSDDDESETTTDSSSSEEIIGRSAIDLSSQQAFLAGLRRRVERRPRLSLRVGSRVKLIRDGSLGAGHSGDEGPVTSVELPMLILLCLKKQSSEVQLSGMHQMNTNLYVSLGLSALQGKRPSMEDAHCAVFDVISELRKSQSSEVEKHLNQVEKSLGHAPLCCFGVFDGHCGAEAAQMAAAQLWKVFSRREELIKGDIEEAWVSAFKEMDDSILAYSRKTGNISGTTACVAALHGDNVTIANSGDSRAVLFRGGRCEDLSTDHKPSRLSEKKRIKEAGGDVHPTLVQFGAGGPILTVGPDRVWPGGLALSRGLGDINFKDLDHLSTHKVSAPLVSYVPEITRTQLWPVRDEAIIIACDGLWDVVSTEALGGIIKRKLPQARREVFRIFETYSFTEANTKLASLSMEQLSSLLFSRMAQSKTVPRLDELVEASYTDSDSDFSASASMERRDNSRVSPSPSTPDKSPSPKGVVDRGEKSEEGDESKTDEHQEQEEDEERFRDDGQGMSRAKKLFTKMGEIIRLKSDDDEGDVEEEDEEEHERPYKHDQETLCAVDRLTACALANYLTNYAIRHESSDNVSVMVILLRWPGTDSCAAHCTRTLQHIYMSQRIECVELAISESGVADVSGDDTSGEALDEATRRDNEIYSIKHFYNPTDPCTQEKRE</sequence>
<protein>
    <submittedName>
        <fullName evidence="6">Protein phosphatase 2C family like protein</fullName>
    </submittedName>
</protein>
<feature type="domain" description="PPM-type phosphatase" evidence="5">
    <location>
        <begin position="260"/>
        <end position="734"/>
    </location>
</feature>
<keyword evidence="2" id="KW-0863">Zinc-finger</keyword>
<keyword evidence="7" id="KW-1185">Reference proteome</keyword>
<gene>
    <name evidence="6" type="ORF">ADUPG1_013679</name>
</gene>
<feature type="compositionally biased region" description="Acidic residues" evidence="4">
    <location>
        <begin position="674"/>
        <end position="687"/>
    </location>
</feature>
<name>A0ABQ5K5U3_9EUKA</name>
<dbReference type="InterPro" id="IPR036457">
    <property type="entry name" value="PPM-type-like_dom_sf"/>
</dbReference>
<dbReference type="Gene3D" id="3.30.40.10">
    <property type="entry name" value="Zinc/RING finger domain, C3HC4 (zinc finger)"/>
    <property type="match status" value="1"/>
</dbReference>
<evidence type="ECO:0000313" key="6">
    <source>
        <dbReference type="EMBL" id="GKT27211.1"/>
    </source>
</evidence>
<comment type="caution">
    <text evidence="6">The sequence shown here is derived from an EMBL/GenBank/DDBJ whole genome shotgun (WGS) entry which is preliminary data.</text>
</comment>
<dbReference type="InterPro" id="IPR001932">
    <property type="entry name" value="PPM-type_phosphatase-like_dom"/>
</dbReference>
<dbReference type="EMBL" id="BQXS01012719">
    <property type="protein sequence ID" value="GKT27211.1"/>
    <property type="molecule type" value="Genomic_DNA"/>
</dbReference>
<dbReference type="Pfam" id="PF00481">
    <property type="entry name" value="PP2C"/>
    <property type="match status" value="1"/>
</dbReference>
<accession>A0ABQ5K5U3</accession>
<feature type="compositionally biased region" description="Low complexity" evidence="4">
    <location>
        <begin position="583"/>
        <end position="595"/>
    </location>
</feature>
<dbReference type="PROSITE" id="PS00518">
    <property type="entry name" value="ZF_RING_1"/>
    <property type="match status" value="1"/>
</dbReference>
<feature type="region of interest" description="Disordered" evidence="4">
    <location>
        <begin position="583"/>
        <end position="656"/>
    </location>
</feature>
<feature type="region of interest" description="Disordered" evidence="4">
    <location>
        <begin position="670"/>
        <end position="693"/>
    </location>
</feature>
<dbReference type="PROSITE" id="PS51746">
    <property type="entry name" value="PPM_2"/>
    <property type="match status" value="1"/>
</dbReference>
<dbReference type="CDD" id="cd00143">
    <property type="entry name" value="PP2Cc"/>
    <property type="match status" value="1"/>
</dbReference>
<reference evidence="6" key="1">
    <citation type="submission" date="2022-03" db="EMBL/GenBank/DDBJ databases">
        <title>Draft genome sequence of Aduncisulcus paluster, a free-living microaerophilic Fornicata.</title>
        <authorList>
            <person name="Yuyama I."/>
            <person name="Kume K."/>
            <person name="Tamura T."/>
            <person name="Inagaki Y."/>
            <person name="Hashimoto T."/>
        </authorList>
    </citation>
    <scope>NUCLEOTIDE SEQUENCE</scope>
    <source>
        <strain evidence="6">NY0171</strain>
    </source>
</reference>
<dbReference type="Proteomes" id="UP001057375">
    <property type="component" value="Unassembled WGS sequence"/>
</dbReference>
<keyword evidence="1" id="KW-0479">Metal-binding</keyword>
<feature type="region of interest" description="Disordered" evidence="4">
    <location>
        <begin position="120"/>
        <end position="172"/>
    </location>
</feature>
<dbReference type="PANTHER" id="PTHR47992">
    <property type="entry name" value="PROTEIN PHOSPHATASE"/>
    <property type="match status" value="1"/>
</dbReference>
<feature type="compositionally biased region" description="Low complexity" evidence="4">
    <location>
        <begin position="605"/>
        <end position="617"/>
    </location>
</feature>
<dbReference type="Gene3D" id="3.60.40.10">
    <property type="entry name" value="PPM-type phosphatase domain"/>
    <property type="match status" value="1"/>
</dbReference>
<dbReference type="InterPro" id="IPR015655">
    <property type="entry name" value="PP2C"/>
</dbReference>
<dbReference type="SUPFAM" id="SSF81606">
    <property type="entry name" value="PP2C-like"/>
    <property type="match status" value="1"/>
</dbReference>